<feature type="DNA-binding region" description="H-T-H motif" evidence="4">
    <location>
        <begin position="39"/>
        <end position="58"/>
    </location>
</feature>
<dbReference type="GO" id="GO:0003700">
    <property type="term" value="F:DNA-binding transcription factor activity"/>
    <property type="evidence" value="ECO:0007669"/>
    <property type="project" value="TreeGrafter"/>
</dbReference>
<keyword evidence="7" id="KW-1185">Reference proteome</keyword>
<dbReference type="InterPro" id="IPR009057">
    <property type="entry name" value="Homeodomain-like_sf"/>
</dbReference>
<protein>
    <submittedName>
        <fullName evidence="6">AcrR family transcriptional regulator</fullName>
    </submittedName>
</protein>
<name>A0A841DYM1_9ACTN</name>
<evidence type="ECO:0000256" key="4">
    <source>
        <dbReference type="PROSITE-ProRule" id="PRU00335"/>
    </source>
</evidence>
<dbReference type="InterPro" id="IPR023772">
    <property type="entry name" value="DNA-bd_HTH_TetR-type_CS"/>
</dbReference>
<dbReference type="Proteomes" id="UP000578077">
    <property type="component" value="Unassembled WGS sequence"/>
</dbReference>
<dbReference type="AlphaFoldDB" id="A0A841DYM1"/>
<keyword evidence="3" id="KW-0804">Transcription</keyword>
<gene>
    <name evidence="6" type="ORF">HNR25_000298</name>
</gene>
<evidence type="ECO:0000313" key="7">
    <source>
        <dbReference type="Proteomes" id="UP000578077"/>
    </source>
</evidence>
<evidence type="ECO:0000256" key="2">
    <source>
        <dbReference type="ARBA" id="ARBA00023125"/>
    </source>
</evidence>
<dbReference type="InterPro" id="IPR001647">
    <property type="entry name" value="HTH_TetR"/>
</dbReference>
<comment type="caution">
    <text evidence="6">The sequence shown here is derived from an EMBL/GenBank/DDBJ whole genome shotgun (WGS) entry which is preliminary data.</text>
</comment>
<dbReference type="EMBL" id="JACHLY010000001">
    <property type="protein sequence ID" value="MBB5996547.1"/>
    <property type="molecule type" value="Genomic_DNA"/>
</dbReference>
<dbReference type="PROSITE" id="PS50977">
    <property type="entry name" value="HTH_TETR_2"/>
    <property type="match status" value="1"/>
</dbReference>
<sequence>MLRQDAADERPRRGLAAKHAAITHAARRIFGRDGYAATSIDTVAAEAGVSKRTVYNHFAGKEDLFTSVVQESARLCAEALSEIIERCLDDAADLEADLIALGRAWAGVQADYADHFTLSQRISAEGAHVPAAVRDSWHETGPQRAQNALALRMRLLAERGLLSTDDAALSANHYIWLVLGEITARSHYGTRPLSDTEVTAMVTAGVRAFLYGYLPR</sequence>
<dbReference type="Pfam" id="PF00440">
    <property type="entry name" value="TetR_N"/>
    <property type="match status" value="1"/>
</dbReference>
<dbReference type="InterPro" id="IPR039536">
    <property type="entry name" value="TetR_C_Proteobacteria"/>
</dbReference>
<dbReference type="InterPro" id="IPR050109">
    <property type="entry name" value="HTH-type_TetR-like_transc_reg"/>
</dbReference>
<keyword evidence="2 4" id="KW-0238">DNA-binding</keyword>
<dbReference type="RefSeq" id="WP_184632770.1">
    <property type="nucleotide sequence ID" value="NZ_BAABKT010000006.1"/>
</dbReference>
<dbReference type="Pfam" id="PF14246">
    <property type="entry name" value="TetR_C_7"/>
    <property type="match status" value="1"/>
</dbReference>
<dbReference type="PRINTS" id="PR00455">
    <property type="entry name" value="HTHTETR"/>
</dbReference>
<dbReference type="FunFam" id="1.10.10.60:FF:000141">
    <property type="entry name" value="TetR family transcriptional regulator"/>
    <property type="match status" value="1"/>
</dbReference>
<evidence type="ECO:0000256" key="1">
    <source>
        <dbReference type="ARBA" id="ARBA00023015"/>
    </source>
</evidence>
<reference evidence="6 7" key="1">
    <citation type="submission" date="2020-08" db="EMBL/GenBank/DDBJ databases">
        <title>Sequencing the genomes of 1000 actinobacteria strains.</title>
        <authorList>
            <person name="Klenk H.-P."/>
        </authorList>
    </citation>
    <scope>NUCLEOTIDE SEQUENCE [LARGE SCALE GENOMIC DNA]</scope>
    <source>
        <strain evidence="6 7">DSM 44593</strain>
    </source>
</reference>
<dbReference type="Gene3D" id="1.10.357.10">
    <property type="entry name" value="Tetracycline Repressor, domain 2"/>
    <property type="match status" value="1"/>
</dbReference>
<dbReference type="PANTHER" id="PTHR30055:SF146">
    <property type="entry name" value="HTH-TYPE TRANSCRIPTIONAL DUAL REGULATOR CECR"/>
    <property type="match status" value="1"/>
</dbReference>
<dbReference type="SUPFAM" id="SSF46689">
    <property type="entry name" value="Homeodomain-like"/>
    <property type="match status" value="1"/>
</dbReference>
<dbReference type="PROSITE" id="PS01081">
    <property type="entry name" value="HTH_TETR_1"/>
    <property type="match status" value="1"/>
</dbReference>
<evidence type="ECO:0000256" key="3">
    <source>
        <dbReference type="ARBA" id="ARBA00023163"/>
    </source>
</evidence>
<evidence type="ECO:0000313" key="6">
    <source>
        <dbReference type="EMBL" id="MBB5996547.1"/>
    </source>
</evidence>
<accession>A0A841DYM1</accession>
<feature type="domain" description="HTH tetR-type" evidence="5">
    <location>
        <begin position="16"/>
        <end position="76"/>
    </location>
</feature>
<keyword evidence="1" id="KW-0805">Transcription regulation</keyword>
<organism evidence="6 7">
    <name type="scientific">Streptomonospora salina</name>
    <dbReference type="NCBI Taxonomy" id="104205"/>
    <lineage>
        <taxon>Bacteria</taxon>
        <taxon>Bacillati</taxon>
        <taxon>Actinomycetota</taxon>
        <taxon>Actinomycetes</taxon>
        <taxon>Streptosporangiales</taxon>
        <taxon>Nocardiopsidaceae</taxon>
        <taxon>Streptomonospora</taxon>
    </lineage>
</organism>
<dbReference type="GO" id="GO:0000976">
    <property type="term" value="F:transcription cis-regulatory region binding"/>
    <property type="evidence" value="ECO:0007669"/>
    <property type="project" value="TreeGrafter"/>
</dbReference>
<dbReference type="GO" id="GO:0045892">
    <property type="term" value="P:negative regulation of DNA-templated transcription"/>
    <property type="evidence" value="ECO:0007669"/>
    <property type="project" value="UniProtKB-ARBA"/>
</dbReference>
<proteinExistence type="predicted"/>
<dbReference type="PANTHER" id="PTHR30055">
    <property type="entry name" value="HTH-TYPE TRANSCRIPTIONAL REGULATOR RUTR"/>
    <property type="match status" value="1"/>
</dbReference>
<evidence type="ECO:0000259" key="5">
    <source>
        <dbReference type="PROSITE" id="PS50977"/>
    </source>
</evidence>